<dbReference type="RefSeq" id="XP_002951966.1">
    <property type="nucleotide sequence ID" value="XM_002951920.1"/>
</dbReference>
<dbReference type="KEGG" id="vcn:VOLCADRAFT_105289"/>
<evidence type="ECO:0000313" key="1">
    <source>
        <dbReference type="EMBL" id="EFJ47071.1"/>
    </source>
</evidence>
<dbReference type="Proteomes" id="UP000001058">
    <property type="component" value="Unassembled WGS sequence"/>
</dbReference>
<dbReference type="AlphaFoldDB" id="D8TZT6"/>
<organism evidence="2">
    <name type="scientific">Volvox carteri f. nagariensis</name>
    <dbReference type="NCBI Taxonomy" id="3068"/>
    <lineage>
        <taxon>Eukaryota</taxon>
        <taxon>Viridiplantae</taxon>
        <taxon>Chlorophyta</taxon>
        <taxon>core chlorophytes</taxon>
        <taxon>Chlorophyceae</taxon>
        <taxon>CS clade</taxon>
        <taxon>Chlamydomonadales</taxon>
        <taxon>Volvocaceae</taxon>
        <taxon>Volvox</taxon>
    </lineage>
</organism>
<dbReference type="GeneID" id="9615961"/>
<name>D8TZT6_VOLCA</name>
<keyword evidence="2" id="KW-1185">Reference proteome</keyword>
<protein>
    <submittedName>
        <fullName evidence="1">Uncharacterized protein</fullName>
    </submittedName>
</protein>
<gene>
    <name evidence="1" type="ORF">VOLCADRAFT_105289</name>
</gene>
<dbReference type="EMBL" id="GL378347">
    <property type="protein sequence ID" value="EFJ47071.1"/>
    <property type="molecule type" value="Genomic_DNA"/>
</dbReference>
<sequence length="151" mass="17455">MKISLKRGSGTTRRRFGTHFAVWPDKYLPKQHEKNDNVIRFFALNVEDESQCMKGDFEFSVKNRTATRDAVGWDVGYFARDQHITLKPGPFLEFVRHVGTLVLDVHKYTVLRDRSKLHGYVVPEGLMYGPLGIAKLDEYRALEKPRVVPFS</sequence>
<dbReference type="OrthoDB" id="529565at2759"/>
<evidence type="ECO:0000313" key="2">
    <source>
        <dbReference type="Proteomes" id="UP000001058"/>
    </source>
</evidence>
<proteinExistence type="predicted"/>
<accession>D8TZT6</accession>
<dbReference type="InParanoid" id="D8TZT6"/>
<reference evidence="1 2" key="1">
    <citation type="journal article" date="2010" name="Science">
        <title>Genomic analysis of organismal complexity in the multicellular green alga Volvox carteri.</title>
        <authorList>
            <person name="Prochnik S.E."/>
            <person name="Umen J."/>
            <person name="Nedelcu A.M."/>
            <person name="Hallmann A."/>
            <person name="Miller S.M."/>
            <person name="Nishii I."/>
            <person name="Ferris P."/>
            <person name="Kuo A."/>
            <person name="Mitros T."/>
            <person name="Fritz-Laylin L.K."/>
            <person name="Hellsten U."/>
            <person name="Chapman J."/>
            <person name="Simakov O."/>
            <person name="Rensing S.A."/>
            <person name="Terry A."/>
            <person name="Pangilinan J."/>
            <person name="Kapitonov V."/>
            <person name="Jurka J."/>
            <person name="Salamov A."/>
            <person name="Shapiro H."/>
            <person name="Schmutz J."/>
            <person name="Grimwood J."/>
            <person name="Lindquist E."/>
            <person name="Lucas S."/>
            <person name="Grigoriev I.V."/>
            <person name="Schmitt R."/>
            <person name="Kirk D."/>
            <person name="Rokhsar D.S."/>
        </authorList>
    </citation>
    <scope>NUCLEOTIDE SEQUENCE [LARGE SCALE GENOMIC DNA]</scope>
    <source>
        <strain evidence="2">f. Nagariensis / Eve</strain>
    </source>
</reference>